<evidence type="ECO:0000256" key="9">
    <source>
        <dbReference type="SAM" id="Phobius"/>
    </source>
</evidence>
<dbReference type="PANTHER" id="PTHR22762:SF133">
    <property type="entry name" value="P-TYPE DOMAIN-CONTAINING PROTEIN"/>
    <property type="match status" value="1"/>
</dbReference>
<dbReference type="PANTHER" id="PTHR22762">
    <property type="entry name" value="ALPHA-GLUCOSIDASE"/>
    <property type="match status" value="1"/>
</dbReference>
<evidence type="ECO:0000256" key="3">
    <source>
        <dbReference type="ARBA" id="ARBA00023136"/>
    </source>
</evidence>
<dbReference type="GO" id="GO:0004558">
    <property type="term" value="F:alpha-1,4-glucosidase activity"/>
    <property type="evidence" value="ECO:0007669"/>
    <property type="project" value="TreeGrafter"/>
</dbReference>
<evidence type="ECO:0000313" key="12">
    <source>
        <dbReference type="Proteomes" id="UP000694394"/>
    </source>
</evidence>
<dbReference type="InterPro" id="IPR011013">
    <property type="entry name" value="Gal_mutarotase_sf_dom"/>
</dbReference>
<keyword evidence="5" id="KW-0325">Glycoprotein</keyword>
<dbReference type="Pfam" id="PF13802">
    <property type="entry name" value="Gal_mutarotas_2"/>
    <property type="match status" value="1"/>
</dbReference>
<dbReference type="Gene3D" id="3.20.20.80">
    <property type="entry name" value="Glycosidases"/>
    <property type="match status" value="1"/>
</dbReference>
<feature type="domain" description="P-type" evidence="10">
    <location>
        <begin position="41"/>
        <end position="88"/>
    </location>
</feature>
<dbReference type="CDD" id="cd00111">
    <property type="entry name" value="Trefoil"/>
    <property type="match status" value="1"/>
</dbReference>
<dbReference type="Gene3D" id="2.60.40.1760">
    <property type="entry name" value="glycosyl hydrolase (family 31)"/>
    <property type="match status" value="1"/>
</dbReference>
<dbReference type="InterPro" id="IPR000322">
    <property type="entry name" value="Glyco_hydro_31_TIM"/>
</dbReference>
<evidence type="ECO:0000256" key="1">
    <source>
        <dbReference type="ARBA" id="ARBA00004370"/>
    </source>
</evidence>
<keyword evidence="3 9" id="KW-0472">Membrane</keyword>
<dbReference type="SUPFAM" id="SSF74650">
    <property type="entry name" value="Galactose mutarotase-like"/>
    <property type="match status" value="1"/>
</dbReference>
<dbReference type="InterPro" id="IPR000519">
    <property type="entry name" value="P_trefoil_dom"/>
</dbReference>
<evidence type="ECO:0000259" key="10">
    <source>
        <dbReference type="PROSITE" id="PS51448"/>
    </source>
</evidence>
<dbReference type="EMBL" id="ABDC03015147">
    <property type="status" value="NOT_ANNOTATED_CDS"/>
    <property type="molecule type" value="Genomic_DNA"/>
</dbReference>
<keyword evidence="9" id="KW-1133">Transmembrane helix</keyword>
<comment type="similarity">
    <text evidence="2 8">Belongs to the glycosyl hydrolase 31 family.</text>
</comment>
<protein>
    <recommendedName>
        <fullName evidence="6">Maltase</fullName>
    </recommendedName>
</protein>
<organism evidence="11 12">
    <name type="scientific">Microcebus murinus</name>
    <name type="common">Gray mouse lemur</name>
    <name type="synonym">Lemur murinus</name>
    <dbReference type="NCBI Taxonomy" id="30608"/>
    <lineage>
        <taxon>Eukaryota</taxon>
        <taxon>Metazoa</taxon>
        <taxon>Chordata</taxon>
        <taxon>Craniata</taxon>
        <taxon>Vertebrata</taxon>
        <taxon>Euteleostomi</taxon>
        <taxon>Mammalia</taxon>
        <taxon>Eutheria</taxon>
        <taxon>Euarchontoglires</taxon>
        <taxon>Primates</taxon>
        <taxon>Strepsirrhini</taxon>
        <taxon>Lemuriformes</taxon>
        <taxon>Cheirogaleidae</taxon>
        <taxon>Microcebus</taxon>
    </lineage>
</organism>
<feature type="transmembrane region" description="Helical" evidence="9">
    <location>
        <begin position="12"/>
        <end position="31"/>
    </location>
</feature>
<name>A0A8C5VH14_MICMU</name>
<evidence type="ECO:0000256" key="2">
    <source>
        <dbReference type="ARBA" id="ARBA00007806"/>
    </source>
</evidence>
<dbReference type="AlphaFoldDB" id="A0A8C5VH14"/>
<dbReference type="Gene3D" id="4.10.110.10">
    <property type="entry name" value="Spasmolytic Protein, domain 1"/>
    <property type="match status" value="1"/>
</dbReference>
<keyword evidence="8" id="KW-0378">Hydrolase</keyword>
<dbReference type="Pfam" id="PF01055">
    <property type="entry name" value="Glyco_hydro_31_2nd"/>
    <property type="match status" value="1"/>
</dbReference>
<evidence type="ECO:0000256" key="7">
    <source>
        <dbReference type="PROSITE-ProRule" id="PRU00779"/>
    </source>
</evidence>
<dbReference type="Ensembl" id="ENSMICT00000031643.2">
    <property type="protein sequence ID" value="ENSMICP00000020223.2"/>
    <property type="gene ID" value="ENSMICG00000027181.2"/>
</dbReference>
<dbReference type="InterPro" id="IPR044913">
    <property type="entry name" value="P_trefoil_dom_sf"/>
</dbReference>
<dbReference type="Proteomes" id="UP000694394">
    <property type="component" value="Chromosome 11"/>
</dbReference>
<dbReference type="InterPro" id="IPR017853">
    <property type="entry name" value="GH"/>
</dbReference>
<dbReference type="PROSITE" id="PS51448">
    <property type="entry name" value="P_TREFOIL_2"/>
    <property type="match status" value="1"/>
</dbReference>
<proteinExistence type="inferred from homology"/>
<reference evidence="11" key="1">
    <citation type="submission" date="2016-12" db="EMBL/GenBank/DDBJ databases">
        <title>Mouse lemur reference genome and diversity panel.</title>
        <authorList>
            <person name="Harris R."/>
            <person name="Larsen P."/>
            <person name="Liu Y."/>
            <person name="Hughes D.S."/>
            <person name="Murali S."/>
            <person name="Raveendran M."/>
            <person name="Korchina V."/>
            <person name="Wang M."/>
            <person name="Jhangiani S."/>
            <person name="Bandaranaike D."/>
            <person name="Bellair M."/>
            <person name="Blankenburg K."/>
            <person name="Chao H."/>
            <person name="Dahdouli M."/>
            <person name="Dinh H."/>
            <person name="Doddapaneni H."/>
            <person name="English A."/>
            <person name="Firestine M."/>
            <person name="Gnanaolivu R."/>
            <person name="Gross S."/>
            <person name="Hernandez B."/>
            <person name="Javaid M."/>
            <person name="Jayaseelan J."/>
            <person name="Jones J."/>
            <person name="Khan Z."/>
            <person name="Kovar C."/>
            <person name="Kurapati P."/>
            <person name="Le B."/>
            <person name="Lee S."/>
            <person name="Li M."/>
            <person name="Mathew T."/>
            <person name="Narasimhan A."/>
            <person name="Ngo D."/>
            <person name="Nguyen L."/>
            <person name="Okwuonu G."/>
            <person name="Ongeri F."/>
            <person name="Osuji N."/>
            <person name="Pu L.-L."/>
            <person name="Puazo M."/>
            <person name="Quiroz J."/>
            <person name="Raj R."/>
            <person name="Rajbhandari K."/>
            <person name="Reid J.G."/>
            <person name="Santibanez J."/>
            <person name="Sexton D."/>
            <person name="Skinner E."/>
            <person name="Vee V."/>
            <person name="Weissenberger G."/>
            <person name="Wu Y."/>
            <person name="Xin Y."/>
            <person name="Han Y."/>
            <person name="Campbell C."/>
            <person name="Brown A."/>
            <person name="Sullivan B."/>
            <person name="Shelton J."/>
            <person name="Brown S."/>
            <person name="Dudchenko O."/>
            <person name="Machol I."/>
            <person name="Durand N."/>
            <person name="Shamim M."/>
            <person name="Lieberman A."/>
            <person name="Muzny D.M."/>
            <person name="Richards S."/>
            <person name="Yoder A."/>
            <person name="Worley K.C."/>
            <person name="Rogers J."/>
            <person name="Gibbs R.A."/>
        </authorList>
    </citation>
    <scope>NUCLEOTIDE SEQUENCE [LARGE SCALE GENOMIC DNA]</scope>
</reference>
<dbReference type="SUPFAM" id="SSF57492">
    <property type="entry name" value="Trefoil"/>
    <property type="match status" value="1"/>
</dbReference>
<keyword evidence="9" id="KW-0812">Transmembrane</keyword>
<evidence type="ECO:0000256" key="5">
    <source>
        <dbReference type="ARBA" id="ARBA00023180"/>
    </source>
</evidence>
<keyword evidence="4" id="KW-1015">Disulfide bond</keyword>
<dbReference type="GO" id="GO:0016020">
    <property type="term" value="C:membrane"/>
    <property type="evidence" value="ECO:0007669"/>
    <property type="project" value="UniProtKB-SubCell"/>
</dbReference>
<dbReference type="CDD" id="cd14752">
    <property type="entry name" value="GH31_N"/>
    <property type="match status" value="1"/>
</dbReference>
<dbReference type="GO" id="GO:0030246">
    <property type="term" value="F:carbohydrate binding"/>
    <property type="evidence" value="ECO:0007669"/>
    <property type="project" value="InterPro"/>
</dbReference>
<dbReference type="GeneTree" id="ENSGT00940000163091"/>
<dbReference type="Pfam" id="PF00088">
    <property type="entry name" value="Trefoil"/>
    <property type="match status" value="1"/>
</dbReference>
<dbReference type="FunFam" id="2.60.40.1760:FF:000001">
    <property type="entry name" value="Maltase-glucoamylase, intestinal"/>
    <property type="match status" value="1"/>
</dbReference>
<dbReference type="GO" id="GO:0005975">
    <property type="term" value="P:carbohydrate metabolic process"/>
    <property type="evidence" value="ECO:0007669"/>
    <property type="project" value="InterPro"/>
</dbReference>
<accession>A0A8C5VH14</accession>
<dbReference type="InterPro" id="IPR025887">
    <property type="entry name" value="Glyco_hydro_31_N_dom"/>
</dbReference>
<reference evidence="11" key="2">
    <citation type="submission" date="2025-08" db="UniProtKB">
        <authorList>
            <consortium name="Ensembl"/>
        </authorList>
    </citation>
    <scope>IDENTIFICATION</scope>
</reference>
<keyword evidence="8" id="KW-0326">Glycosidase</keyword>
<sequence length="483" mass="55202">MARKLSTLEVLLVIFFLIVFAVDILLLLLLLETPTDTSFTPECPEIPQSERIDCTPGQVVTEDVCRWHYKCCWKLEADVNIPPCFFPRNWGYEVSDGPTDSSTGLTAHLKRLPSPSLFGNDVNNTFFTAEFQTSNRLHFKITDSNNVRYEVSHENVKLLKATANISNLSYQMEVTRNPFSIKIMRMSNNRVLLDTSIGPLQFAEQYLQLSFRLPSANVYGLGEHVHQQYRHNMSWKTWPIFTRDTTPTKGMINLYGAHTFFLCLEDSSGSSFGVFLMNSNAMEATLQPAPAITYRTIGGILDFYVFLGNTPEQVVQEYLEVVGRPFMPSYWSLGFQLSRRDYGGINGLREVVNRNRLAEIPYDVQYSDIDYMDGKKDFTVDQGAYPGLPDFVKELHDNGQKYVIIMNPGILKDSGYDPYNEGSIKRIWILGKNGFAVGKGYPGETVFPDYSNPKCTQWWADQFTKFHKYLEFDGVWIVSYYSS</sequence>
<reference evidence="11" key="3">
    <citation type="submission" date="2025-09" db="UniProtKB">
        <authorList>
            <consortium name="Ensembl"/>
        </authorList>
    </citation>
    <scope>IDENTIFICATION</scope>
</reference>
<comment type="subcellular location">
    <subcellularLocation>
        <location evidence="1">Membrane</location>
    </subcellularLocation>
</comment>
<dbReference type="SUPFAM" id="SSF51445">
    <property type="entry name" value="(Trans)glycosidases"/>
    <property type="match status" value="1"/>
</dbReference>
<comment type="caution">
    <text evidence="7">Lacks conserved residue(s) required for the propagation of feature annotation.</text>
</comment>
<keyword evidence="12" id="KW-1185">Reference proteome</keyword>
<evidence type="ECO:0000256" key="8">
    <source>
        <dbReference type="RuleBase" id="RU361185"/>
    </source>
</evidence>
<evidence type="ECO:0000256" key="6">
    <source>
        <dbReference type="ARBA" id="ARBA00041343"/>
    </source>
</evidence>
<evidence type="ECO:0000313" key="11">
    <source>
        <dbReference type="Ensembl" id="ENSMICP00000020223.2"/>
    </source>
</evidence>
<evidence type="ECO:0000256" key="4">
    <source>
        <dbReference type="ARBA" id="ARBA00023157"/>
    </source>
</evidence>
<dbReference type="SMART" id="SM00018">
    <property type="entry name" value="PD"/>
    <property type="match status" value="1"/>
</dbReference>